<name>W7WYC7_TETTS</name>
<organism evidence="2 3">
    <name type="scientific">Tetrahymena thermophila (strain SB210)</name>
    <dbReference type="NCBI Taxonomy" id="312017"/>
    <lineage>
        <taxon>Eukaryota</taxon>
        <taxon>Sar</taxon>
        <taxon>Alveolata</taxon>
        <taxon>Ciliophora</taxon>
        <taxon>Intramacronucleata</taxon>
        <taxon>Oligohymenophorea</taxon>
        <taxon>Hymenostomatida</taxon>
        <taxon>Tetrahymenina</taxon>
        <taxon>Tetrahymenidae</taxon>
        <taxon>Tetrahymena</taxon>
    </lineage>
</organism>
<keyword evidence="1 2" id="KW-0812">Transmembrane</keyword>
<dbReference type="InParanoid" id="W7WYC7"/>
<sequence>MSSKKEEKQCFISFFYTIFQLLYRKQNKASKKVLRSKRNQKKREKEKKMNLLSSYFSNLRSLKMEKKKKSYSIKGESQISANFNNLRLMKRNKRSKIDLIKNQKKIWTSVIQLKLIKESSNHGLNQQLVNGKTLEKIFIHCQKSQRLLKSLCDQSIKQFKLINEEFLGLFYLKYSILSFNLFYNLLISINLLFLNQIFRFQCYRNTQIYLLQQYLKKRV</sequence>
<dbReference type="KEGG" id="tet:TTHERM_000300118"/>
<evidence type="ECO:0000256" key="1">
    <source>
        <dbReference type="SAM" id="Phobius"/>
    </source>
</evidence>
<protein>
    <submittedName>
        <fullName evidence="2">Transmembrane protein, putative</fullName>
    </submittedName>
</protein>
<dbReference type="Proteomes" id="UP000009168">
    <property type="component" value="Unassembled WGS sequence"/>
</dbReference>
<dbReference type="GeneID" id="24438283"/>
<evidence type="ECO:0000313" key="2">
    <source>
        <dbReference type="EMBL" id="EWS71860.1"/>
    </source>
</evidence>
<evidence type="ECO:0000313" key="3">
    <source>
        <dbReference type="Proteomes" id="UP000009168"/>
    </source>
</evidence>
<keyword evidence="1" id="KW-1133">Transmembrane helix</keyword>
<feature type="transmembrane region" description="Helical" evidence="1">
    <location>
        <begin position="171"/>
        <end position="194"/>
    </location>
</feature>
<accession>W7WYC7</accession>
<dbReference type="EMBL" id="GG662449">
    <property type="protein sequence ID" value="EWS71860.1"/>
    <property type="molecule type" value="Genomic_DNA"/>
</dbReference>
<proteinExistence type="predicted"/>
<keyword evidence="3" id="KW-1185">Reference proteome</keyword>
<gene>
    <name evidence="2" type="ORF">TTHERM_000300118</name>
</gene>
<dbReference type="AlphaFoldDB" id="W7WYC7"/>
<keyword evidence="1" id="KW-0472">Membrane</keyword>
<dbReference type="RefSeq" id="XP_012655604.1">
    <property type="nucleotide sequence ID" value="XM_012800150.1"/>
</dbReference>
<reference evidence="3" key="1">
    <citation type="journal article" date="2006" name="PLoS Biol.">
        <title>Macronuclear genome sequence of the ciliate Tetrahymena thermophila, a model eukaryote.</title>
        <authorList>
            <person name="Eisen J.A."/>
            <person name="Coyne R.S."/>
            <person name="Wu M."/>
            <person name="Wu D."/>
            <person name="Thiagarajan M."/>
            <person name="Wortman J.R."/>
            <person name="Badger J.H."/>
            <person name="Ren Q."/>
            <person name="Amedeo P."/>
            <person name="Jones K.M."/>
            <person name="Tallon L.J."/>
            <person name="Delcher A.L."/>
            <person name="Salzberg S.L."/>
            <person name="Silva J.C."/>
            <person name="Haas B.J."/>
            <person name="Majoros W.H."/>
            <person name="Farzad M."/>
            <person name="Carlton J.M."/>
            <person name="Smith R.K. Jr."/>
            <person name="Garg J."/>
            <person name="Pearlman R.E."/>
            <person name="Karrer K.M."/>
            <person name="Sun L."/>
            <person name="Manning G."/>
            <person name="Elde N.C."/>
            <person name="Turkewitz A.P."/>
            <person name="Asai D.J."/>
            <person name="Wilkes D.E."/>
            <person name="Wang Y."/>
            <person name="Cai H."/>
            <person name="Collins K."/>
            <person name="Stewart B.A."/>
            <person name="Lee S.R."/>
            <person name="Wilamowska K."/>
            <person name="Weinberg Z."/>
            <person name="Ruzzo W.L."/>
            <person name="Wloga D."/>
            <person name="Gaertig J."/>
            <person name="Frankel J."/>
            <person name="Tsao C.-C."/>
            <person name="Gorovsky M.A."/>
            <person name="Keeling P.J."/>
            <person name="Waller R.F."/>
            <person name="Patron N.J."/>
            <person name="Cherry J.M."/>
            <person name="Stover N.A."/>
            <person name="Krieger C.J."/>
            <person name="del Toro C."/>
            <person name="Ryder H.F."/>
            <person name="Williamson S.C."/>
            <person name="Barbeau R.A."/>
            <person name="Hamilton E.P."/>
            <person name="Orias E."/>
        </authorList>
    </citation>
    <scope>NUCLEOTIDE SEQUENCE [LARGE SCALE GENOMIC DNA]</scope>
    <source>
        <strain evidence="3">SB210</strain>
    </source>
</reference>